<protein>
    <recommendedName>
        <fullName evidence="4">LysM domain-containing protein</fullName>
    </recommendedName>
</protein>
<keyword evidence="1" id="KW-1133">Transmembrane helix</keyword>
<dbReference type="InterPro" id="IPR036779">
    <property type="entry name" value="LysM_dom_sf"/>
</dbReference>
<dbReference type="STRING" id="266940.Krad_3805"/>
<proteinExistence type="predicted"/>
<gene>
    <name evidence="2" type="ordered locus">Krad_3805</name>
</gene>
<keyword evidence="1" id="KW-0472">Membrane</keyword>
<dbReference type="OrthoDB" id="3210682at2"/>
<dbReference type="RefSeq" id="WP_012086450.1">
    <property type="nucleotide sequence ID" value="NC_009664.2"/>
</dbReference>
<dbReference type="AlphaFoldDB" id="A6WEM9"/>
<keyword evidence="1" id="KW-0812">Transmembrane</keyword>
<evidence type="ECO:0008006" key="4">
    <source>
        <dbReference type="Google" id="ProtNLM"/>
    </source>
</evidence>
<organism evidence="2 3">
    <name type="scientific">Kineococcus radiotolerans (strain ATCC BAA-149 / DSM 14245 / SRS30216)</name>
    <dbReference type="NCBI Taxonomy" id="266940"/>
    <lineage>
        <taxon>Bacteria</taxon>
        <taxon>Bacillati</taxon>
        <taxon>Actinomycetota</taxon>
        <taxon>Actinomycetes</taxon>
        <taxon>Kineosporiales</taxon>
        <taxon>Kineosporiaceae</taxon>
        <taxon>Kineococcus</taxon>
    </lineage>
</organism>
<name>A6WEM9_KINRD</name>
<feature type="transmembrane region" description="Helical" evidence="1">
    <location>
        <begin position="49"/>
        <end position="74"/>
    </location>
</feature>
<keyword evidence="3" id="KW-1185">Reference proteome</keyword>
<dbReference type="InterPro" id="IPR018392">
    <property type="entry name" value="LysM"/>
</dbReference>
<dbReference type="CDD" id="cd00118">
    <property type="entry name" value="LysM"/>
    <property type="match status" value="1"/>
</dbReference>
<dbReference type="EMBL" id="CP000750">
    <property type="protein sequence ID" value="ABS05268.1"/>
    <property type="molecule type" value="Genomic_DNA"/>
</dbReference>
<dbReference type="Proteomes" id="UP000001116">
    <property type="component" value="Chromosome"/>
</dbReference>
<dbReference type="Gene3D" id="3.10.350.10">
    <property type="entry name" value="LysM domain"/>
    <property type="match status" value="1"/>
</dbReference>
<evidence type="ECO:0000313" key="2">
    <source>
        <dbReference type="EMBL" id="ABS05268.1"/>
    </source>
</evidence>
<sequence>MRCSRHLLTLAVGLLLAGVPALAGAGLLALAAPALGTARAGTASVPDLLVAGCSTAGALLLAWLAVTVLLATADEVRARRHPRRRTRELPGVPRLVRRLVALVVGVLLGSTALSAGAAERGAATAAPELGWAASAPAAPGAAAPAALPDPGWAPLIPTVPRPAAPDRTGGSEVVVHRGDTLWSLASARCGPGADPGEIAAEQQRLHAANLDVIGEDPDLLLPGQVLRLT</sequence>
<dbReference type="HOGENOM" id="CLU_1352246_0_0_11"/>
<dbReference type="eggNOG" id="COG1652">
    <property type="taxonomic scope" value="Bacteria"/>
</dbReference>
<accession>A6WEM9</accession>
<dbReference type="KEGG" id="kra:Krad_3805"/>
<evidence type="ECO:0000256" key="1">
    <source>
        <dbReference type="SAM" id="Phobius"/>
    </source>
</evidence>
<feature type="transmembrane region" description="Helical" evidence="1">
    <location>
        <begin position="95"/>
        <end position="118"/>
    </location>
</feature>
<reference evidence="3" key="1">
    <citation type="journal article" date="2008" name="PLoS ONE">
        <title>Survival in nuclear waste, extreme resistance, and potential applications gleaned from the genome sequence of Kineococcus radiotolerans SRS30216.</title>
        <authorList>
            <person name="Bagwell C.E."/>
            <person name="Bhat S."/>
            <person name="Hawkins G.M."/>
            <person name="Smith B.W."/>
            <person name="Biswas T."/>
            <person name="Hoover T.R."/>
            <person name="Saunders E."/>
            <person name="Han C.S."/>
            <person name="Tsodikov O.V."/>
            <person name="Shimkets L.J."/>
        </authorList>
    </citation>
    <scope>NUCLEOTIDE SEQUENCE [LARGE SCALE GENOMIC DNA]</scope>
    <source>
        <strain evidence="3">ATCC BAA-149 / DSM 14245 / SRS30216</strain>
    </source>
</reference>
<evidence type="ECO:0000313" key="3">
    <source>
        <dbReference type="Proteomes" id="UP000001116"/>
    </source>
</evidence>